<dbReference type="Gene3D" id="2.120.10.30">
    <property type="entry name" value="TolB, C-terminal domain"/>
    <property type="match status" value="1"/>
</dbReference>
<comment type="caution">
    <text evidence="1">The sequence shown here is derived from an EMBL/GenBank/DDBJ whole genome shotgun (WGS) entry which is preliminary data.</text>
</comment>
<gene>
    <name evidence="1" type="ORF">AK812_SmicGene6571</name>
</gene>
<dbReference type="OrthoDB" id="416393at2759"/>
<sequence length="384" mass="41507">MLRPRKHRILRSHLARYWGVPFPLPPRDRSDSGRVRRILHMAVSKLLLLLTLCCRSLCLVPKAKDGSSKIDTVSPDALKAGRKYLISSFPALKQVGYTILPDTVWRPLVLGEVQSPTSIAVDPLSSRLYVADPPRGVIWWYQLGTGSNGLLQTVGRQRAAVEGFSAHWLAVNGAGDLYFSGHPLPKAGENSTVDSVWRLDNEQVVTGDSFNPAEVYTTQNTGQPDSKVFQLSGLAVDSFFIFWGNQAGGKEHGAVNKGTRANIGMSSQDMFVSTLTDSVDEVRGITTSGTEVFWLSPEGVYGQSKTTTSKVSDPSAGLISPAISLQWNPMSIAWDGATQLYLTDASAGAIYTVPSLISTTQNLTKFADAPDCHGLAILLSARGS</sequence>
<reference evidence="1 2" key="1">
    <citation type="submission" date="2016-02" db="EMBL/GenBank/DDBJ databases">
        <title>Genome analysis of coral dinoflagellate symbionts highlights evolutionary adaptations to a symbiotic lifestyle.</title>
        <authorList>
            <person name="Aranda M."/>
            <person name="Li Y."/>
            <person name="Liew Y.J."/>
            <person name="Baumgarten S."/>
            <person name="Simakov O."/>
            <person name="Wilson M."/>
            <person name="Piel J."/>
            <person name="Ashoor H."/>
            <person name="Bougouffa S."/>
            <person name="Bajic V.B."/>
            <person name="Ryu T."/>
            <person name="Ravasi T."/>
            <person name="Bayer T."/>
            <person name="Micklem G."/>
            <person name="Kim H."/>
            <person name="Bhak J."/>
            <person name="Lajeunesse T.C."/>
            <person name="Voolstra C.R."/>
        </authorList>
    </citation>
    <scope>NUCLEOTIDE SEQUENCE [LARGE SCALE GENOMIC DNA]</scope>
    <source>
        <strain evidence="1 2">CCMP2467</strain>
    </source>
</reference>
<organism evidence="1 2">
    <name type="scientific">Symbiodinium microadriaticum</name>
    <name type="common">Dinoflagellate</name>
    <name type="synonym">Zooxanthella microadriatica</name>
    <dbReference type="NCBI Taxonomy" id="2951"/>
    <lineage>
        <taxon>Eukaryota</taxon>
        <taxon>Sar</taxon>
        <taxon>Alveolata</taxon>
        <taxon>Dinophyceae</taxon>
        <taxon>Suessiales</taxon>
        <taxon>Symbiodiniaceae</taxon>
        <taxon>Symbiodinium</taxon>
    </lineage>
</organism>
<dbReference type="EMBL" id="LSRX01000090">
    <property type="protein sequence ID" value="OLQ09771.1"/>
    <property type="molecule type" value="Genomic_DNA"/>
</dbReference>
<keyword evidence="2" id="KW-1185">Reference proteome</keyword>
<evidence type="ECO:0000313" key="1">
    <source>
        <dbReference type="EMBL" id="OLQ09771.1"/>
    </source>
</evidence>
<protein>
    <submittedName>
        <fullName evidence="1">Uncharacterized protein</fullName>
    </submittedName>
</protein>
<name>A0A1Q9EQU9_SYMMI</name>
<dbReference type="SUPFAM" id="SSF63825">
    <property type="entry name" value="YWTD domain"/>
    <property type="match status" value="1"/>
</dbReference>
<dbReference type="InterPro" id="IPR011042">
    <property type="entry name" value="6-blade_b-propeller_TolB-like"/>
</dbReference>
<proteinExistence type="predicted"/>
<dbReference type="AlphaFoldDB" id="A0A1Q9EQU9"/>
<evidence type="ECO:0000313" key="2">
    <source>
        <dbReference type="Proteomes" id="UP000186817"/>
    </source>
</evidence>
<dbReference type="Proteomes" id="UP000186817">
    <property type="component" value="Unassembled WGS sequence"/>
</dbReference>
<accession>A0A1Q9EQU9</accession>